<protein>
    <submittedName>
        <fullName evidence="1">Uncharacterized protein</fullName>
    </submittedName>
</protein>
<dbReference type="RefSeq" id="WP_085216619.1">
    <property type="nucleotide sequence ID" value="NZ_FXAM01000003.1"/>
</dbReference>
<name>A0A1Y6D4S8_9GAMM</name>
<keyword evidence="2" id="KW-1185">Reference proteome</keyword>
<evidence type="ECO:0000313" key="1">
    <source>
        <dbReference type="EMBL" id="SMF97596.1"/>
    </source>
</evidence>
<proteinExistence type="predicted"/>
<gene>
    <name evidence="1" type="ORF">SAMN02949497_0166</name>
</gene>
<dbReference type="STRING" id="1760988.SAMN02949497_0166"/>
<dbReference type="EMBL" id="FXAM01000003">
    <property type="protein sequence ID" value="SMF97596.1"/>
    <property type="molecule type" value="Genomic_DNA"/>
</dbReference>
<evidence type="ECO:0000313" key="2">
    <source>
        <dbReference type="Proteomes" id="UP000192923"/>
    </source>
</evidence>
<dbReference type="AlphaFoldDB" id="A0A1Y6D4S8"/>
<sequence>MSTFIKTTADGRKVEVIGTYVCLDGKPEADRLVPVLEHPNVRAIITAVPEATHMAGRLALSADEAASVQTALTQGKTVVDPNPQAIAERIRNAQRAALVARD</sequence>
<accession>A0A1Y6D4S8</accession>
<dbReference type="Proteomes" id="UP000192923">
    <property type="component" value="Unassembled WGS sequence"/>
</dbReference>
<dbReference type="OrthoDB" id="8563207at2"/>
<reference evidence="1 2" key="1">
    <citation type="submission" date="2016-12" db="EMBL/GenBank/DDBJ databases">
        <authorList>
            <person name="Song W.-J."/>
            <person name="Kurnit D.M."/>
        </authorList>
    </citation>
    <scope>NUCLEOTIDE SEQUENCE [LARGE SCALE GENOMIC DNA]</scope>
    <source>
        <strain evidence="1 2">175</strain>
    </source>
</reference>
<organism evidence="1 2">
    <name type="scientific">Methylomagnum ishizawai</name>
    <dbReference type="NCBI Taxonomy" id="1760988"/>
    <lineage>
        <taxon>Bacteria</taxon>
        <taxon>Pseudomonadati</taxon>
        <taxon>Pseudomonadota</taxon>
        <taxon>Gammaproteobacteria</taxon>
        <taxon>Methylococcales</taxon>
        <taxon>Methylococcaceae</taxon>
        <taxon>Methylomagnum</taxon>
    </lineage>
</organism>